<dbReference type="EMBL" id="OX465080">
    <property type="protein sequence ID" value="CAI9278743.1"/>
    <property type="molecule type" value="Genomic_DNA"/>
</dbReference>
<organism evidence="11 12">
    <name type="scientific">Lactuca saligna</name>
    <name type="common">Willowleaf lettuce</name>
    <dbReference type="NCBI Taxonomy" id="75948"/>
    <lineage>
        <taxon>Eukaryota</taxon>
        <taxon>Viridiplantae</taxon>
        <taxon>Streptophyta</taxon>
        <taxon>Embryophyta</taxon>
        <taxon>Tracheophyta</taxon>
        <taxon>Spermatophyta</taxon>
        <taxon>Magnoliopsida</taxon>
        <taxon>eudicotyledons</taxon>
        <taxon>Gunneridae</taxon>
        <taxon>Pentapetalae</taxon>
        <taxon>asterids</taxon>
        <taxon>campanulids</taxon>
        <taxon>Asterales</taxon>
        <taxon>Asteraceae</taxon>
        <taxon>Cichorioideae</taxon>
        <taxon>Cichorieae</taxon>
        <taxon>Lactucinae</taxon>
        <taxon>Lactuca</taxon>
    </lineage>
</organism>
<proteinExistence type="inferred from homology"/>
<keyword evidence="12" id="KW-1185">Reference proteome</keyword>
<dbReference type="GO" id="GO:0005635">
    <property type="term" value="C:nuclear envelope"/>
    <property type="evidence" value="ECO:0007669"/>
    <property type="project" value="TreeGrafter"/>
</dbReference>
<dbReference type="SUPFAM" id="SSF48371">
    <property type="entry name" value="ARM repeat"/>
    <property type="match status" value="1"/>
</dbReference>
<evidence type="ECO:0000256" key="6">
    <source>
        <dbReference type="ARBA" id="ARBA00022927"/>
    </source>
</evidence>
<dbReference type="FunFam" id="1.25.10.10:FF:000177">
    <property type="entry name" value="Importin beta-like SAD2"/>
    <property type="match status" value="1"/>
</dbReference>
<evidence type="ECO:0000256" key="8">
    <source>
        <dbReference type="ARBA" id="ARBA00023242"/>
    </source>
</evidence>
<keyword evidence="4" id="KW-0813">Transport</keyword>
<accession>A0AA36E1F9</accession>
<evidence type="ECO:0000313" key="12">
    <source>
        <dbReference type="Proteomes" id="UP001177003"/>
    </source>
</evidence>
<dbReference type="SMART" id="SM00913">
    <property type="entry name" value="IBN_N"/>
    <property type="match status" value="1"/>
</dbReference>
<keyword evidence="7" id="KW-0007">Acetylation</keyword>
<evidence type="ECO:0000313" key="11">
    <source>
        <dbReference type="EMBL" id="CAI9278743.1"/>
    </source>
</evidence>
<evidence type="ECO:0000256" key="7">
    <source>
        <dbReference type="ARBA" id="ARBA00022990"/>
    </source>
</evidence>
<feature type="domain" description="Importin N-terminal" evidence="10">
    <location>
        <begin position="24"/>
        <end position="99"/>
    </location>
</feature>
<keyword evidence="6" id="KW-0653">Protein transport</keyword>
<dbReference type="PROSITE" id="PS50166">
    <property type="entry name" value="IMPORTIN_B_NT"/>
    <property type="match status" value="1"/>
</dbReference>
<evidence type="ECO:0000256" key="5">
    <source>
        <dbReference type="ARBA" id="ARBA00022490"/>
    </source>
</evidence>
<gene>
    <name evidence="11" type="ORF">LSALG_LOCUS18585</name>
</gene>
<evidence type="ECO:0000256" key="1">
    <source>
        <dbReference type="ARBA" id="ARBA00004123"/>
    </source>
</evidence>
<dbReference type="GO" id="GO:0006606">
    <property type="term" value="P:protein import into nucleus"/>
    <property type="evidence" value="ECO:0007669"/>
    <property type="project" value="TreeGrafter"/>
</dbReference>
<evidence type="ECO:0000256" key="3">
    <source>
        <dbReference type="ARBA" id="ARBA00007991"/>
    </source>
</evidence>
<feature type="compositionally biased region" description="Acidic residues" evidence="9">
    <location>
        <begin position="887"/>
        <end position="928"/>
    </location>
</feature>
<dbReference type="InterPro" id="IPR011989">
    <property type="entry name" value="ARM-like"/>
</dbReference>
<dbReference type="AlphaFoldDB" id="A0AA36E1F9"/>
<dbReference type="Proteomes" id="UP001177003">
    <property type="component" value="Chromosome 4"/>
</dbReference>
<keyword evidence="5" id="KW-0963">Cytoplasm</keyword>
<comment type="subcellular location">
    <subcellularLocation>
        <location evidence="2">Cytoplasm</location>
    </subcellularLocation>
    <subcellularLocation>
        <location evidence="1">Nucleus</location>
    </subcellularLocation>
</comment>
<evidence type="ECO:0000259" key="10">
    <source>
        <dbReference type="PROSITE" id="PS50166"/>
    </source>
</evidence>
<dbReference type="PANTHER" id="PTHR10997">
    <property type="entry name" value="IMPORTIN-7, 8, 11"/>
    <property type="match status" value="1"/>
</dbReference>
<dbReference type="GO" id="GO:0005829">
    <property type="term" value="C:cytosol"/>
    <property type="evidence" value="ECO:0007669"/>
    <property type="project" value="TreeGrafter"/>
</dbReference>
<name>A0AA36E1F9_LACSI</name>
<dbReference type="Gene3D" id="1.25.10.10">
    <property type="entry name" value="Leucine-rich Repeat Variant"/>
    <property type="match status" value="1"/>
</dbReference>
<protein>
    <recommendedName>
        <fullName evidence="10">Importin N-terminal domain-containing protein</fullName>
    </recommendedName>
</protein>
<dbReference type="InterPro" id="IPR016024">
    <property type="entry name" value="ARM-type_fold"/>
</dbReference>
<keyword evidence="8" id="KW-0539">Nucleus</keyword>
<evidence type="ECO:0000256" key="4">
    <source>
        <dbReference type="ARBA" id="ARBA00022448"/>
    </source>
</evidence>
<dbReference type="InterPro" id="IPR058669">
    <property type="entry name" value="TPR_IPO7/11-like"/>
</dbReference>
<dbReference type="Pfam" id="PF08506">
    <property type="entry name" value="Cse1"/>
    <property type="match status" value="1"/>
</dbReference>
<dbReference type="InterPro" id="IPR001494">
    <property type="entry name" value="Importin-beta_N"/>
</dbReference>
<reference evidence="11" key="1">
    <citation type="submission" date="2023-04" db="EMBL/GenBank/DDBJ databases">
        <authorList>
            <person name="Vijverberg K."/>
            <person name="Xiong W."/>
            <person name="Schranz E."/>
        </authorList>
    </citation>
    <scope>NUCLEOTIDE SEQUENCE</scope>
</reference>
<comment type="similarity">
    <text evidence="3">Belongs to the importin beta family.</text>
</comment>
<evidence type="ECO:0000256" key="2">
    <source>
        <dbReference type="ARBA" id="ARBA00004496"/>
    </source>
</evidence>
<dbReference type="PANTHER" id="PTHR10997:SF18">
    <property type="entry name" value="D-IMPORTIN 7_RANBP7"/>
    <property type="match status" value="1"/>
</dbReference>
<dbReference type="Pfam" id="PF03810">
    <property type="entry name" value="IBN_N"/>
    <property type="match status" value="1"/>
</dbReference>
<evidence type="ECO:0000256" key="9">
    <source>
        <dbReference type="SAM" id="MobiDB-lite"/>
    </source>
</evidence>
<sequence>MYLPSLDVVLQGALSPNHAERKAAEESLNKYQYTPKHLTRLLHIIGDRNYDLILRQVACIHFKNFIAENWSPHDQEEQIKISPSDKNLVRKNILVFVEQVPILLRVQLGECLKTIIHADYPEQWPSLLHWVTLNLQSQQVLGALFVLQILSRKYEFKSYEERTPIHHVVEETFPHLLSILNRLVHIKTPSIEVAYSIKLICKTYWFSMFMEIPNQLFDSNVFNDWMILFLNILERPVPLEAQPANPDLRKSWEWWKVKKWTIHILNLVYTKYGDLKLQYPDNKAFAQHFEKKYAGKILECHMNLLNEIRVDNDGYLPERVTYLILQYLSNSISKAATYNLLQSRLDVILFEIIFPLMCFNDNDQKLWEEDPHEYVRKGYGYDIIEDYSPRTSALHFLSKLVKKSGKKILQKVILFIMEVFKRYKDERLVEIIKPYRQKDGALLVIGTLCDELMQTEAYKSVLEQMLVQHVFPEFSSPVGHIRAKAAWVAGKYADIYFSDPNNFCKALQSVVVGMSDSELPVRVDSVISLCSFVKASEDLDEMKPVLPQLLADLLKVMNEVENIDLISTLKTIVHMCEEEMEPYAVGLCQNLVAAFWKCMNTAEADDDSGTFAAGCLSAISTVLESVSYTFPHLFAHIEPILLPIMRQTMLPTNGQEFEEVFDIVSNMTFSPLKISMDMWSLWPLLMEASIGWAIEYLHDIHPILENYICGNTVHYLTWKEPDYQQSLWCMLSKVMSEKNLQDENTEPAPRLISLVLQNCRGHVDHWVESYIRITIERFHQAESHNLKCVLMQVIADALYYNASLTYDILQKLDVATEIFNHWFGLLQKAGNTGTFATFRSKNDKRVCCLGLTSLLSLADQLPEEVLGRLYKATLDLLVAYKDQVAEDKEETEEDDDTSDDFQTDDEDDRSDNEMGVDDCDDDINDDEDVKSSTDEVDPFVLFVDTMKVLQETDAMRFEKLSQTLDLHYQKLTKGVAQHADEKRAAIEKEKLQKARTAT</sequence>
<dbReference type="GO" id="GO:0031267">
    <property type="term" value="F:small GTPase binding"/>
    <property type="evidence" value="ECO:0007669"/>
    <property type="project" value="InterPro"/>
</dbReference>
<feature type="region of interest" description="Disordered" evidence="9">
    <location>
        <begin position="885"/>
        <end position="932"/>
    </location>
</feature>
<dbReference type="InterPro" id="IPR013713">
    <property type="entry name" value="XPO2_central"/>
</dbReference>
<dbReference type="Pfam" id="PF25758">
    <property type="entry name" value="TPR_IPO11"/>
    <property type="match status" value="1"/>
</dbReference>